<organism evidence="1 2">
    <name type="scientific">Asaia bogorensis</name>
    <dbReference type="NCBI Taxonomy" id="91915"/>
    <lineage>
        <taxon>Bacteria</taxon>
        <taxon>Pseudomonadati</taxon>
        <taxon>Pseudomonadota</taxon>
        <taxon>Alphaproteobacteria</taxon>
        <taxon>Acetobacterales</taxon>
        <taxon>Acetobacteraceae</taxon>
        <taxon>Asaia</taxon>
    </lineage>
</organism>
<evidence type="ECO:0000313" key="2">
    <source>
        <dbReference type="Proteomes" id="UP000027583"/>
    </source>
</evidence>
<sequence length="38" mass="4032">MIAASGVFAGNQDRFGSLDERPALAEATYLAEYGTLPK</sequence>
<evidence type="ECO:0000313" key="1">
    <source>
        <dbReference type="EMBL" id="CDG39015.1"/>
    </source>
</evidence>
<accession>A0A060QDK1</accession>
<reference evidence="1 2" key="1">
    <citation type="journal article" date="2014" name="Genome Biol. Evol.">
        <title>Acetic acid bacteria genomes reveal functional traits for adaptation to life in insect guts.</title>
        <authorList>
            <person name="Chouaia B."/>
            <person name="Gaiarsa S."/>
            <person name="Crotti E."/>
            <person name="Comandatore F."/>
            <person name="Degli Esposti M."/>
            <person name="Ricci I."/>
            <person name="Alma A."/>
            <person name="Favia G."/>
            <person name="Bandi C."/>
            <person name="Daffonchio D."/>
        </authorList>
    </citation>
    <scope>NUCLEOTIDE SEQUENCE [LARGE SCALE GENOMIC DNA]</scope>
    <source>
        <strain evidence="1 2">SF2.1</strain>
    </source>
</reference>
<reference evidence="1 2" key="2">
    <citation type="journal article" date="2014" name="PLoS ONE">
        <title>Evolution of mitochondria reconstructed from the energy metabolism of living bacteria.</title>
        <authorList>
            <person name="Degli Esposti M."/>
            <person name="Chouaia B."/>
            <person name="Comandatore F."/>
            <person name="Crotti E."/>
            <person name="Sassera D."/>
            <person name="Lievens P.M."/>
            <person name="Daffonchio D."/>
            <person name="Bandi C."/>
        </authorList>
    </citation>
    <scope>NUCLEOTIDE SEQUENCE [LARGE SCALE GENOMIC DNA]</scope>
    <source>
        <strain evidence="1 2">SF2.1</strain>
    </source>
</reference>
<dbReference type="Proteomes" id="UP000027583">
    <property type="component" value="Unassembled WGS sequence"/>
</dbReference>
<dbReference type="AlphaFoldDB" id="A0A060QDK1"/>
<proteinExistence type="predicted"/>
<name>A0A060QDK1_9PROT</name>
<gene>
    <name evidence="1" type="ORF">ASAP_0970</name>
</gene>
<dbReference type="EMBL" id="CBLX010000007">
    <property type="protein sequence ID" value="CDG39015.1"/>
    <property type="molecule type" value="Genomic_DNA"/>
</dbReference>
<comment type="caution">
    <text evidence="1">The sequence shown here is derived from an EMBL/GenBank/DDBJ whole genome shotgun (WGS) entry which is preliminary data.</text>
</comment>
<protein>
    <submittedName>
        <fullName evidence="1">Uncharacterized protein</fullName>
    </submittedName>
</protein>